<feature type="compositionally biased region" description="Basic and acidic residues" evidence="2">
    <location>
        <begin position="463"/>
        <end position="472"/>
    </location>
</feature>
<feature type="transmembrane region" description="Helical" evidence="3">
    <location>
        <begin position="432"/>
        <end position="453"/>
    </location>
</feature>
<keyword evidence="3" id="KW-0472">Membrane</keyword>
<feature type="region of interest" description="Disordered" evidence="2">
    <location>
        <begin position="463"/>
        <end position="497"/>
    </location>
</feature>
<evidence type="ECO:0000256" key="2">
    <source>
        <dbReference type="SAM" id="MobiDB-lite"/>
    </source>
</evidence>
<organism evidence="5">
    <name type="scientific">Streptococcus pneumoniae</name>
    <dbReference type="NCBI Taxonomy" id="1313"/>
    <lineage>
        <taxon>Bacteria</taxon>
        <taxon>Bacillati</taxon>
        <taxon>Bacillota</taxon>
        <taxon>Bacilli</taxon>
        <taxon>Lactobacillales</taxon>
        <taxon>Streptococcaceae</taxon>
        <taxon>Streptococcus</taxon>
    </lineage>
</organism>
<feature type="coiled-coil region" evidence="1">
    <location>
        <begin position="578"/>
        <end position="640"/>
    </location>
</feature>
<feature type="compositionally biased region" description="Basic and acidic residues" evidence="2">
    <location>
        <begin position="484"/>
        <end position="493"/>
    </location>
</feature>
<sequence>MADGKVTIVVDVDGNKVKVLNDELDKTAQKGDRGSSSLKKFAVGSAVFQLAAKGAELLGEALGGAIQRFDTLESYPRVMQAMGHSTEDVTRSTKKLAAGIEGLPTTLNEVVGTAQRLTSITGDINKSTDLTLALNNAFLASGSSSADASRGLQQFSQMLSAGKVDMQSWKTLQETMPYALQKTAESFSFAGQSAQNDFYSALKEGRITFNQFSRKLVELNGGVGGFAELAKTNSKGIQTSFGNLKNAVVKGVANTIKALDDLTKAATGKTIAENFDALKVIINAAFGVIVNVIKASTPVFQTLFSILGTGASVISFLTPAIIGLVAALVTMRAINQAVKTTKDLISAWKTFKTTATGAIQIINLMTAAQATCGSVTKAQMVANLANNGALTASNLLYGVLTGSISLQTAATIAATAATTAFKAALTALTGPIGLVVTGIGLVVGVCVTLWQWLTAESEETKRLKSEQEELVKSTDQLTDSVKQSAKERQKNLESVKGNTESYQKLADEIVQLSQKTNKTAADKKNLKKKIDALNASVSGLNLAYDKNSDSLSHNSDQIKARISAMEAESTWETSQKNLLDIEQKRAEIGEQLNQIAEQRKKWNEESNVSDSVRKERLQELNDKETELKNTQTELQTEYEKTSQVQQAASEAMAAAAENGSNRQVVAYENMSKSQQKAIDDMRTKYNELLETTTNMFEQIKYKSAISVDEMIANLQKNQEAVNNWATNLNTLAERGVNEGILAKLQAMGPQGGLYVQELVNASDEKLATLNEVFTQGGESAMNGLTAGMDTGALGITDKIKGIVQSQVSSLQEEIAAADFSSLGQEIPNGVSQGIEQGASTAGESSKNMANDIKESFTSEMDINSPSRVFNEYGGFITTGLAEGVDKGTNQPVSSVTNLANQIKKPFDSLQSDFTYIGEMAMSGLNAGLWSGSGSVMATANSIAERVKATIKSALDIHSPSRAMRDEVGRFIPQGIAVGIEADAGVVEKSMLRLKESMMIDTRPEIALGLNKKLGAQVTVKQSSKQTIAEKIKVTMDKSSELLEKALDVAETAVRRPNEMYLNDGTLVARTGDKFAKYQSEQLRRDNRMKGVLS</sequence>
<keyword evidence="3" id="KW-0812">Transmembrane</keyword>
<dbReference type="EMBL" id="CAATIG010000004">
    <property type="protein sequence ID" value="VNQ54475.1"/>
    <property type="molecule type" value="Genomic_DNA"/>
</dbReference>
<protein>
    <submittedName>
        <fullName evidence="5">Phage minor tail protein</fullName>
    </submittedName>
</protein>
<accession>A0A4J2DKY7</accession>
<proteinExistence type="predicted"/>
<feature type="transmembrane region" description="Helical" evidence="3">
    <location>
        <begin position="303"/>
        <end position="329"/>
    </location>
</feature>
<evidence type="ECO:0000259" key="4">
    <source>
        <dbReference type="Pfam" id="PF20155"/>
    </source>
</evidence>
<reference evidence="5" key="1">
    <citation type="submission" date="2019-04" db="EMBL/GenBank/DDBJ databases">
        <authorList>
            <consortium name="Pathogen Informatics"/>
        </authorList>
    </citation>
    <scope>NUCLEOTIDE SEQUENCE</scope>
    <source>
        <strain evidence="5">GPSC5</strain>
    </source>
</reference>
<gene>
    <name evidence="5" type="ORF">SAMEA3353538_01204</name>
</gene>
<dbReference type="InterPro" id="IPR013491">
    <property type="entry name" value="Tape_meas_N"/>
</dbReference>
<evidence type="ECO:0000313" key="5">
    <source>
        <dbReference type="EMBL" id="VNQ54475.1"/>
    </source>
</evidence>
<dbReference type="RefSeq" id="WP_138034526.1">
    <property type="nucleotide sequence ID" value="NZ_JAAAQV010000072.1"/>
</dbReference>
<feature type="domain" description="Tape measure protein N-terminal" evidence="4">
    <location>
        <begin position="64"/>
        <end position="255"/>
    </location>
</feature>
<evidence type="ECO:0000256" key="3">
    <source>
        <dbReference type="SAM" id="Phobius"/>
    </source>
</evidence>
<keyword evidence="1" id="KW-0175">Coiled coil</keyword>
<dbReference type="AlphaFoldDB" id="A0A4J2DKY7"/>
<dbReference type="Pfam" id="PF20155">
    <property type="entry name" value="TMP_3"/>
    <property type="match status" value="1"/>
</dbReference>
<evidence type="ECO:0000256" key="1">
    <source>
        <dbReference type="SAM" id="Coils"/>
    </source>
</evidence>
<dbReference type="NCBIfam" id="TIGR02675">
    <property type="entry name" value="tape_meas_nterm"/>
    <property type="match status" value="1"/>
</dbReference>
<keyword evidence="3" id="KW-1133">Transmembrane helix</keyword>
<feature type="compositionally biased region" description="Polar residues" evidence="2">
    <location>
        <begin position="473"/>
        <end position="483"/>
    </location>
</feature>
<name>A0A4J2DKY7_STREE</name>